<dbReference type="Proteomes" id="UP001589813">
    <property type="component" value="Unassembled WGS sequence"/>
</dbReference>
<name>A0ABV6BAZ3_9GAMM</name>
<proteinExistence type="predicted"/>
<gene>
    <name evidence="2" type="ORF">ACFFJP_07075</name>
</gene>
<feature type="signal peptide" evidence="1">
    <location>
        <begin position="1"/>
        <end position="22"/>
    </location>
</feature>
<reference evidence="2 3" key="1">
    <citation type="submission" date="2024-09" db="EMBL/GenBank/DDBJ databases">
        <authorList>
            <person name="Sun Q."/>
            <person name="Mori K."/>
        </authorList>
    </citation>
    <scope>NUCLEOTIDE SEQUENCE [LARGE SCALE GENOMIC DNA]</scope>
    <source>
        <strain evidence="2 3">KCTC 23315</strain>
    </source>
</reference>
<evidence type="ECO:0000313" key="3">
    <source>
        <dbReference type="Proteomes" id="UP001589813"/>
    </source>
</evidence>
<protein>
    <submittedName>
        <fullName evidence="2">Uncharacterized protein</fullName>
    </submittedName>
</protein>
<evidence type="ECO:0000256" key="1">
    <source>
        <dbReference type="SAM" id="SignalP"/>
    </source>
</evidence>
<organism evidence="2 3">
    <name type="scientific">Rheinheimera tilapiae</name>
    <dbReference type="NCBI Taxonomy" id="875043"/>
    <lineage>
        <taxon>Bacteria</taxon>
        <taxon>Pseudomonadati</taxon>
        <taxon>Pseudomonadota</taxon>
        <taxon>Gammaproteobacteria</taxon>
        <taxon>Chromatiales</taxon>
        <taxon>Chromatiaceae</taxon>
        <taxon>Rheinheimera</taxon>
    </lineage>
</organism>
<comment type="caution">
    <text evidence="2">The sequence shown here is derived from an EMBL/GenBank/DDBJ whole genome shotgun (WGS) entry which is preliminary data.</text>
</comment>
<evidence type="ECO:0000313" key="2">
    <source>
        <dbReference type="EMBL" id="MFC0048048.1"/>
    </source>
</evidence>
<sequence>MSTLQYRAFPRLCLITTSMLFAAPGKTAELTSWLELQAKAEFGWVQHSEQNNNLGPWWQHGSGQLAISDDRLTTGPILAALQINTDSPFSARLHLSQQSALDAASGITEAWLQYQPLPIDGYRLKARAGWFYPALSLENTDIVWSSPYTSTFSAINSWYAEELRAKTLELSLSRPGRSFSSNHSWQGVLGAFRDNDPLGTLISWRGFAVHNLQTRIGGRIDFAHYPSLQRFPLERQPDWVEPFEELDGHTGWYGGLHYLYQQETEIRLYHYDNQADPTVLAKGQYAWLNRFNQLAVQQQLSERWRLVSQWLDGHTEMGFDTVLVDYRAAFVLLNYQQDLWQASVRYDHWQQWDRDQTVGDDNSGRGHNWTVALQYPLSAQWTLLSEFSRLNSHQASRGQWAHWPLQRNFYQSQLSLIWRFD</sequence>
<feature type="chain" id="PRO_5046319412" evidence="1">
    <location>
        <begin position="23"/>
        <end position="421"/>
    </location>
</feature>
<accession>A0ABV6BAZ3</accession>
<keyword evidence="1" id="KW-0732">Signal</keyword>
<dbReference type="RefSeq" id="WP_377241875.1">
    <property type="nucleotide sequence ID" value="NZ_JBHLXP010000001.1"/>
</dbReference>
<dbReference type="EMBL" id="JBHLXP010000001">
    <property type="protein sequence ID" value="MFC0048048.1"/>
    <property type="molecule type" value="Genomic_DNA"/>
</dbReference>
<keyword evidence="3" id="KW-1185">Reference proteome</keyword>